<evidence type="ECO:0000256" key="1">
    <source>
        <dbReference type="SAM" id="MobiDB-lite"/>
    </source>
</evidence>
<organism evidence="2 3">
    <name type="scientific">Paramuricea clavata</name>
    <name type="common">Red gorgonian</name>
    <name type="synonym">Violescent sea-whip</name>
    <dbReference type="NCBI Taxonomy" id="317549"/>
    <lineage>
        <taxon>Eukaryota</taxon>
        <taxon>Metazoa</taxon>
        <taxon>Cnidaria</taxon>
        <taxon>Anthozoa</taxon>
        <taxon>Octocorallia</taxon>
        <taxon>Malacalcyonacea</taxon>
        <taxon>Plexauridae</taxon>
        <taxon>Paramuricea</taxon>
    </lineage>
</organism>
<evidence type="ECO:0000313" key="3">
    <source>
        <dbReference type="Proteomes" id="UP001152795"/>
    </source>
</evidence>
<feature type="region of interest" description="Disordered" evidence="1">
    <location>
        <begin position="104"/>
        <end position="132"/>
    </location>
</feature>
<keyword evidence="3" id="KW-1185">Reference proteome</keyword>
<dbReference type="Proteomes" id="UP001152795">
    <property type="component" value="Unassembled WGS sequence"/>
</dbReference>
<reference evidence="2" key="1">
    <citation type="submission" date="2020-04" db="EMBL/GenBank/DDBJ databases">
        <authorList>
            <person name="Alioto T."/>
            <person name="Alioto T."/>
            <person name="Gomez Garrido J."/>
        </authorList>
    </citation>
    <scope>NUCLEOTIDE SEQUENCE</scope>
    <source>
        <strain evidence="2">A484AB</strain>
    </source>
</reference>
<dbReference type="PANTHER" id="PTHR11139">
    <property type="entry name" value="ATAXIA TELANGIECTASIA MUTATED ATM -RELATED"/>
    <property type="match status" value="1"/>
</dbReference>
<dbReference type="PROSITE" id="PS51190">
    <property type="entry name" value="FATC"/>
    <property type="match status" value="1"/>
</dbReference>
<dbReference type="AlphaFoldDB" id="A0A7D9DVF0"/>
<dbReference type="SMART" id="SM01343">
    <property type="entry name" value="FATC"/>
    <property type="match status" value="1"/>
</dbReference>
<comment type="caution">
    <text evidence="2">The sequence shown here is derived from an EMBL/GenBank/DDBJ whole genome shotgun (WGS) entry which is preliminary data.</text>
</comment>
<dbReference type="PANTHER" id="PTHR11139:SF71">
    <property type="entry name" value="SERINE_THREONINE-PROTEIN KINASE SMG1"/>
    <property type="match status" value="1"/>
</dbReference>
<accession>A0A7D9DVF0</accession>
<keyword evidence="2" id="KW-0418">Kinase</keyword>
<dbReference type="InterPro" id="IPR050517">
    <property type="entry name" value="DDR_Repair_Kinase"/>
</dbReference>
<dbReference type="GO" id="GO:0005634">
    <property type="term" value="C:nucleus"/>
    <property type="evidence" value="ECO:0007669"/>
    <property type="project" value="TreeGrafter"/>
</dbReference>
<dbReference type="EMBL" id="CACRXK020002639">
    <property type="protein sequence ID" value="CAB3995316.1"/>
    <property type="molecule type" value="Genomic_DNA"/>
</dbReference>
<dbReference type="OrthoDB" id="10065496at2759"/>
<protein>
    <submittedName>
        <fullName evidence="2">Serine threonine- kinase SMG1</fullName>
    </submittedName>
</protein>
<dbReference type="Pfam" id="PF02260">
    <property type="entry name" value="FATC"/>
    <property type="match status" value="1"/>
</dbReference>
<dbReference type="InterPro" id="IPR003152">
    <property type="entry name" value="FATC_dom"/>
</dbReference>
<dbReference type="GO" id="GO:0000184">
    <property type="term" value="P:nuclear-transcribed mRNA catabolic process, nonsense-mediated decay"/>
    <property type="evidence" value="ECO:0007669"/>
    <property type="project" value="TreeGrafter"/>
</dbReference>
<name>A0A7D9DVF0_PARCT</name>
<sequence>MYNNNGLPLMTSSTTTISVLSLSRVFDQLPSLASPLLTDTVTDLTEKPPESTTLTFASALRQGGQQGASVAKETVTSTQFDPGTPGPPLTPALKEVLSPIQVFSPSRQTTPGSIAPSVSKKSSAMRDPRTGKAVQERNMYAIGVWKRVKAKLDGRDIDPTKRMSVEDQVEHIIEEATSKDNLCLMYEGWTPWV</sequence>
<dbReference type="GO" id="GO:0004674">
    <property type="term" value="F:protein serine/threonine kinase activity"/>
    <property type="evidence" value="ECO:0007669"/>
    <property type="project" value="TreeGrafter"/>
</dbReference>
<keyword evidence="2" id="KW-0808">Transferase</keyword>
<evidence type="ECO:0000313" key="2">
    <source>
        <dbReference type="EMBL" id="CAB3995316.1"/>
    </source>
</evidence>
<proteinExistence type="predicted"/>
<gene>
    <name evidence="2" type="ORF">PACLA_8A070636</name>
</gene>